<organism evidence="4 5">
    <name type="scientific">Phtheirospermum japonicum</name>
    <dbReference type="NCBI Taxonomy" id="374723"/>
    <lineage>
        <taxon>Eukaryota</taxon>
        <taxon>Viridiplantae</taxon>
        <taxon>Streptophyta</taxon>
        <taxon>Embryophyta</taxon>
        <taxon>Tracheophyta</taxon>
        <taxon>Spermatophyta</taxon>
        <taxon>Magnoliopsida</taxon>
        <taxon>eudicotyledons</taxon>
        <taxon>Gunneridae</taxon>
        <taxon>Pentapetalae</taxon>
        <taxon>asterids</taxon>
        <taxon>lamiids</taxon>
        <taxon>Lamiales</taxon>
        <taxon>Orobanchaceae</taxon>
        <taxon>Orobanchaceae incertae sedis</taxon>
        <taxon>Phtheirospermum</taxon>
    </lineage>
</organism>
<comment type="similarity">
    <text evidence="1">Belongs to the mTERF family.</text>
</comment>
<keyword evidence="2" id="KW-0805">Transcription regulation</keyword>
<comment type="caution">
    <text evidence="4">The sequence shown here is derived from an EMBL/GenBank/DDBJ whole genome shotgun (WGS) entry which is preliminary data.</text>
</comment>
<dbReference type="SMART" id="SM00733">
    <property type="entry name" value="Mterf"/>
    <property type="match status" value="5"/>
</dbReference>
<dbReference type="AlphaFoldDB" id="A0A830CCJ6"/>
<evidence type="ECO:0000256" key="2">
    <source>
        <dbReference type="ARBA" id="ARBA00022472"/>
    </source>
</evidence>
<name>A0A830CCJ6_9LAMI</name>
<gene>
    <name evidence="4" type="ORF">PHJA_001830000</name>
</gene>
<dbReference type="FunFam" id="1.25.70.10:FF:000001">
    <property type="entry name" value="Mitochondrial transcription termination factor-like"/>
    <property type="match status" value="1"/>
</dbReference>
<sequence>MIITTLLRPKNLTRLCFFKNSSSLYAPFPLFPLHFSTVSRPTVSDFLLHKHNFSPEAASRVASVLTRLRNPEKSDTVLSFLKEIGFSKTLVEKIVKSRPDLLSTNIEKTLKPRIKIFQDLGFSPDDIAKVISNDPWILKKSTTNLVTNIEFLKSCGVAMEQIIWAMRYFRRFISSKPEHMEKFVDKVDEIGVSRNSKMFIHAVRVVSSMNENTLEQKLTTFRDFGFSDDDIRAAFRNAPYVFGVSEEKIKEVKEVILAIGKYEMASIVSNPIVFMYSIEKRYKPRIKVLEVLGSKGLIEKWPCLATLCRMSDKEFYKKFVGPHLDEVGDLYVAKSVISGNRGE</sequence>
<dbReference type="PANTHER" id="PTHR13068">
    <property type="entry name" value="CGI-12 PROTEIN-RELATED"/>
    <property type="match status" value="1"/>
</dbReference>
<keyword evidence="3" id="KW-0809">Transit peptide</keyword>
<dbReference type="Proteomes" id="UP000653305">
    <property type="component" value="Unassembled WGS sequence"/>
</dbReference>
<reference evidence="4" key="1">
    <citation type="submission" date="2020-07" db="EMBL/GenBank/DDBJ databases">
        <title>Ethylene signaling mediates host invasion by parasitic plants.</title>
        <authorList>
            <person name="Yoshida S."/>
        </authorList>
    </citation>
    <scope>NUCLEOTIDE SEQUENCE</scope>
    <source>
        <strain evidence="4">Okayama</strain>
    </source>
</reference>
<accession>A0A830CCJ6</accession>
<dbReference type="GO" id="GO:0003676">
    <property type="term" value="F:nucleic acid binding"/>
    <property type="evidence" value="ECO:0007669"/>
    <property type="project" value="InterPro"/>
</dbReference>
<dbReference type="Gene3D" id="1.25.70.10">
    <property type="entry name" value="Transcription termination factor 3, mitochondrial"/>
    <property type="match status" value="1"/>
</dbReference>
<protein>
    <submittedName>
        <fullName evidence="4">Uncharacterized protein</fullName>
    </submittedName>
</protein>
<evidence type="ECO:0000313" key="4">
    <source>
        <dbReference type="EMBL" id="GFP96859.1"/>
    </source>
</evidence>
<evidence type="ECO:0000256" key="1">
    <source>
        <dbReference type="ARBA" id="ARBA00007692"/>
    </source>
</evidence>
<keyword evidence="5" id="KW-1185">Reference proteome</keyword>
<proteinExistence type="inferred from homology"/>
<dbReference type="OrthoDB" id="637682at2759"/>
<evidence type="ECO:0000313" key="5">
    <source>
        <dbReference type="Proteomes" id="UP000653305"/>
    </source>
</evidence>
<evidence type="ECO:0000256" key="3">
    <source>
        <dbReference type="ARBA" id="ARBA00022946"/>
    </source>
</evidence>
<dbReference type="PANTHER" id="PTHR13068:SF130">
    <property type="entry name" value="TRANSCRIPTION TERMINATION FACTOR MTERF6, CHLOROPLASTIC_MITOCHONDRIAL-LIKE"/>
    <property type="match status" value="1"/>
</dbReference>
<dbReference type="Pfam" id="PF02536">
    <property type="entry name" value="mTERF"/>
    <property type="match status" value="1"/>
</dbReference>
<dbReference type="InterPro" id="IPR003690">
    <property type="entry name" value="MTERF"/>
</dbReference>
<dbReference type="EMBL" id="BMAC01000459">
    <property type="protein sequence ID" value="GFP96859.1"/>
    <property type="molecule type" value="Genomic_DNA"/>
</dbReference>
<keyword evidence="2" id="KW-0806">Transcription termination</keyword>
<dbReference type="InterPro" id="IPR038538">
    <property type="entry name" value="MTERF_sf"/>
</dbReference>
<keyword evidence="2" id="KW-0804">Transcription</keyword>
<dbReference type="GO" id="GO:0006353">
    <property type="term" value="P:DNA-templated transcription termination"/>
    <property type="evidence" value="ECO:0007669"/>
    <property type="project" value="UniProtKB-KW"/>
</dbReference>